<feature type="region of interest" description="Disordered" evidence="1">
    <location>
        <begin position="410"/>
        <end position="432"/>
    </location>
</feature>
<feature type="region of interest" description="Disordered" evidence="1">
    <location>
        <begin position="250"/>
        <end position="270"/>
    </location>
</feature>
<proteinExistence type="predicted"/>
<evidence type="ECO:0000256" key="1">
    <source>
        <dbReference type="SAM" id="MobiDB-lite"/>
    </source>
</evidence>
<sequence length="445" mass="51049">MSYPNEDTSLDNYSHPEIDCEEFKLDLHSLIEDDIEVEPIEQQSQLSSTTSSRPESPQKRRIPTSIPISNNLFSLNTPNLQVMGDHSVTNELFQVTHNLRGSSSSPPRKKVKQYDLFGNDEDMFEDIFSGKRLNNSKIDKLVQELEQKIDGDDDYEMDDQVRTRIYKGRFRPLEDDMDSKIGVYLDENKENMPQPDPLKSVRNLENNSIKKSGKVFFKTPRRKKDIKSFIPVLKPLNNVTNVDLRINDNNNNNNNKFTKGFPTLNPQRSPKRICIPSKKWNSGNNLKPSIKYKDTQSHIYFVDSSTGLINDATQFGTELNASNCEGFLLPEDTNEIVQIPTNDDTIKSKQKMAIIKAFHNKYSSKNKIPTTQPFTKAGFYTKEEFEKFINNSSKTIQTSNGVEVVQSQIQSPEESTINSTSNSTIEGSQEQRQRLKVRWADQLEW</sequence>
<protein>
    <submittedName>
        <fullName evidence="2">Uncharacterized protein</fullName>
    </submittedName>
</protein>
<evidence type="ECO:0000313" key="2">
    <source>
        <dbReference type="EMBL" id="CAK7911711.1"/>
    </source>
</evidence>
<accession>A0ABP0EHF7</accession>
<feature type="region of interest" description="Disordered" evidence="1">
    <location>
        <begin position="35"/>
        <end position="65"/>
    </location>
</feature>
<name>A0ABP0EHF7_9ASCO</name>
<dbReference type="EMBL" id="OZ004258">
    <property type="protein sequence ID" value="CAK7911711.1"/>
    <property type="molecule type" value="Genomic_DNA"/>
</dbReference>
<reference evidence="2 3" key="1">
    <citation type="submission" date="2024-01" db="EMBL/GenBank/DDBJ databases">
        <authorList>
            <consortium name="Genoscope - CEA"/>
            <person name="William W."/>
        </authorList>
    </citation>
    <scope>NUCLEOTIDE SEQUENCE [LARGE SCALE GENOMIC DNA]</scope>
    <source>
        <strain evidence="2 3">29B2s-10</strain>
    </source>
</reference>
<feature type="compositionally biased region" description="Low complexity" evidence="1">
    <location>
        <begin position="413"/>
        <end position="426"/>
    </location>
</feature>
<evidence type="ECO:0000313" key="3">
    <source>
        <dbReference type="Proteomes" id="UP001497600"/>
    </source>
</evidence>
<feature type="compositionally biased region" description="Low complexity" evidence="1">
    <location>
        <begin position="41"/>
        <end position="55"/>
    </location>
</feature>
<dbReference type="Proteomes" id="UP001497600">
    <property type="component" value="Chromosome F"/>
</dbReference>
<gene>
    <name evidence="2" type="ORF">CAAN4_F03708</name>
</gene>
<organism evidence="2 3">
    <name type="scientific">[Candida] anglica</name>
    <dbReference type="NCBI Taxonomy" id="148631"/>
    <lineage>
        <taxon>Eukaryota</taxon>
        <taxon>Fungi</taxon>
        <taxon>Dikarya</taxon>
        <taxon>Ascomycota</taxon>
        <taxon>Saccharomycotina</taxon>
        <taxon>Pichiomycetes</taxon>
        <taxon>Debaryomycetaceae</taxon>
        <taxon>Kurtzmaniella</taxon>
    </lineage>
</organism>
<keyword evidence="3" id="KW-1185">Reference proteome</keyword>